<dbReference type="GO" id="GO:0005886">
    <property type="term" value="C:plasma membrane"/>
    <property type="evidence" value="ECO:0007669"/>
    <property type="project" value="UniProtKB-SubCell"/>
</dbReference>
<evidence type="ECO:0000256" key="5">
    <source>
        <dbReference type="ARBA" id="ARBA00023136"/>
    </source>
</evidence>
<keyword evidence="8" id="KW-1185">Reference proteome</keyword>
<dbReference type="Proteomes" id="UP001431783">
    <property type="component" value="Unassembled WGS sequence"/>
</dbReference>
<organism evidence="7 8">
    <name type="scientific">Henosepilachna vigintioctopunctata</name>
    <dbReference type="NCBI Taxonomy" id="420089"/>
    <lineage>
        <taxon>Eukaryota</taxon>
        <taxon>Metazoa</taxon>
        <taxon>Ecdysozoa</taxon>
        <taxon>Arthropoda</taxon>
        <taxon>Hexapoda</taxon>
        <taxon>Insecta</taxon>
        <taxon>Pterygota</taxon>
        <taxon>Neoptera</taxon>
        <taxon>Endopterygota</taxon>
        <taxon>Coleoptera</taxon>
        <taxon>Polyphaga</taxon>
        <taxon>Cucujiformia</taxon>
        <taxon>Coccinelloidea</taxon>
        <taxon>Coccinellidae</taxon>
        <taxon>Epilachninae</taxon>
        <taxon>Epilachnini</taxon>
        <taxon>Henosepilachna</taxon>
    </lineage>
</organism>
<feature type="non-terminal residue" evidence="7">
    <location>
        <position position="1"/>
    </location>
</feature>
<keyword evidence="5 6" id="KW-0472">Membrane</keyword>
<evidence type="ECO:0000313" key="7">
    <source>
        <dbReference type="EMBL" id="KAK9877481.1"/>
    </source>
</evidence>
<feature type="transmembrane region" description="Helical" evidence="6">
    <location>
        <begin position="117"/>
        <end position="137"/>
    </location>
</feature>
<dbReference type="InterPro" id="IPR013604">
    <property type="entry name" value="7TM_chemorcpt"/>
</dbReference>
<protein>
    <recommendedName>
        <fullName evidence="9">Gustatory receptor</fullName>
    </recommendedName>
</protein>
<evidence type="ECO:0000256" key="6">
    <source>
        <dbReference type="SAM" id="Phobius"/>
    </source>
</evidence>
<evidence type="ECO:0000256" key="2">
    <source>
        <dbReference type="ARBA" id="ARBA00022475"/>
    </source>
</evidence>
<reference evidence="7 8" key="1">
    <citation type="submission" date="2023-03" db="EMBL/GenBank/DDBJ databases">
        <title>Genome insight into feeding habits of ladybird beetles.</title>
        <authorList>
            <person name="Li H.-S."/>
            <person name="Huang Y.-H."/>
            <person name="Pang H."/>
        </authorList>
    </citation>
    <scope>NUCLEOTIDE SEQUENCE [LARGE SCALE GENOMIC DNA]</scope>
    <source>
        <strain evidence="7">SYSU_2023b</strain>
        <tissue evidence="7">Whole body</tissue>
    </source>
</reference>
<feature type="transmembrane region" description="Helical" evidence="6">
    <location>
        <begin position="25"/>
        <end position="45"/>
    </location>
</feature>
<comment type="subcellular location">
    <subcellularLocation>
        <location evidence="1">Cell membrane</location>
        <topology evidence="1">Multi-pass membrane protein</topology>
    </subcellularLocation>
</comment>
<evidence type="ECO:0000313" key="8">
    <source>
        <dbReference type="Proteomes" id="UP001431783"/>
    </source>
</evidence>
<feature type="transmembrane region" description="Helical" evidence="6">
    <location>
        <begin position="220"/>
        <end position="240"/>
    </location>
</feature>
<dbReference type="AlphaFoldDB" id="A0AAW1U0X1"/>
<sequence>GCILMTTPYILSLNEFHAQSTSRKLLSFICGLRILGCCGILISNLHNQKYLILATWKLNNVDREMSKMRTASSYGIASWLLFFGCSSVYIGTVSLRITYAFGEDGYRYALINFWTQGYEFLILSTNTVYLVFFLFVIRKRFVELMALTNRNRKNLRCGEERSQLEIFLKICQMYNDLCSCAANINKFTSWSSFISVMCNFLEGMIVANMIYKQESSYRDVLLVAAYLLLTLSTLLLPMFVEEMVCKSLCVS</sequence>
<dbReference type="GO" id="GO:0050909">
    <property type="term" value="P:sensory perception of taste"/>
    <property type="evidence" value="ECO:0007669"/>
    <property type="project" value="InterPro"/>
</dbReference>
<evidence type="ECO:0000256" key="3">
    <source>
        <dbReference type="ARBA" id="ARBA00022692"/>
    </source>
</evidence>
<accession>A0AAW1U0X1</accession>
<feature type="transmembrane region" description="Helical" evidence="6">
    <location>
        <begin position="73"/>
        <end position="97"/>
    </location>
</feature>
<comment type="caution">
    <text evidence="7">The sequence shown here is derived from an EMBL/GenBank/DDBJ whole genome shotgun (WGS) entry which is preliminary data.</text>
</comment>
<gene>
    <name evidence="7" type="ORF">WA026_018590</name>
</gene>
<evidence type="ECO:0000256" key="4">
    <source>
        <dbReference type="ARBA" id="ARBA00022989"/>
    </source>
</evidence>
<keyword evidence="4 6" id="KW-1133">Transmembrane helix</keyword>
<proteinExistence type="predicted"/>
<dbReference type="EMBL" id="JARQZJ010000042">
    <property type="protein sequence ID" value="KAK9877481.1"/>
    <property type="molecule type" value="Genomic_DNA"/>
</dbReference>
<keyword evidence="3 6" id="KW-0812">Transmembrane</keyword>
<dbReference type="Pfam" id="PF08395">
    <property type="entry name" value="7tm_7"/>
    <property type="match status" value="1"/>
</dbReference>
<keyword evidence="2" id="KW-1003">Cell membrane</keyword>
<evidence type="ECO:0008006" key="9">
    <source>
        <dbReference type="Google" id="ProtNLM"/>
    </source>
</evidence>
<name>A0AAW1U0X1_9CUCU</name>
<evidence type="ECO:0000256" key="1">
    <source>
        <dbReference type="ARBA" id="ARBA00004651"/>
    </source>
</evidence>